<evidence type="ECO:0000259" key="3">
    <source>
        <dbReference type="PROSITE" id="PS50914"/>
    </source>
</evidence>
<dbReference type="Gene3D" id="3.30.1340.30">
    <property type="match status" value="1"/>
</dbReference>
<dbReference type="InterPro" id="IPR046342">
    <property type="entry name" value="CBS_dom_sf"/>
</dbReference>
<dbReference type="Pfam" id="PF00571">
    <property type="entry name" value="CBS"/>
    <property type="match status" value="2"/>
</dbReference>
<accession>A0A974A0V3</accession>
<reference evidence="5" key="1">
    <citation type="submission" date="2020-06" db="EMBL/GenBank/DDBJ databases">
        <title>Whole Genome Sequence of Bradyrhizobium sp. Strain 1S1.</title>
        <authorList>
            <person name="Bromfield E.S.P."/>
            <person name="Cloutier S."/>
        </authorList>
    </citation>
    <scope>NUCLEOTIDE SEQUENCE [LARGE SCALE GENOMIC DNA]</scope>
    <source>
        <strain evidence="5">1S1</strain>
    </source>
</reference>
<evidence type="ECO:0000256" key="2">
    <source>
        <dbReference type="PROSITE-ProRule" id="PRU00703"/>
    </source>
</evidence>
<dbReference type="InterPro" id="IPR051257">
    <property type="entry name" value="Diverse_CBS-Domain"/>
</dbReference>
<name>A0A974A0V3_9BRAD</name>
<dbReference type="InterPro" id="IPR017080">
    <property type="entry name" value="UCP036990_CBS_BON"/>
</dbReference>
<dbReference type="InterPro" id="IPR000644">
    <property type="entry name" value="CBS_dom"/>
</dbReference>
<dbReference type="Gene3D" id="3.10.580.10">
    <property type="entry name" value="CBS-domain"/>
    <property type="match status" value="1"/>
</dbReference>
<gene>
    <name evidence="5" type="ORF">HAP48_011440</name>
</gene>
<dbReference type="InterPro" id="IPR007055">
    <property type="entry name" value="BON_dom"/>
</dbReference>
<dbReference type="SUPFAM" id="SSF54631">
    <property type="entry name" value="CBS-domain pair"/>
    <property type="match status" value="1"/>
</dbReference>
<proteinExistence type="predicted"/>
<comment type="caution">
    <text evidence="5">The sequence shown here is derived from an EMBL/GenBank/DDBJ whole genome shotgun (WGS) entry which is preliminary data.</text>
</comment>
<dbReference type="CDD" id="cd04586">
    <property type="entry name" value="CBS_pair_BON_assoc"/>
    <property type="match status" value="1"/>
</dbReference>
<feature type="domain" description="BON" evidence="3">
    <location>
        <begin position="156"/>
        <end position="223"/>
    </location>
</feature>
<dbReference type="RefSeq" id="WP_029081504.1">
    <property type="nucleotide sequence ID" value="NZ_CP088285.1"/>
</dbReference>
<dbReference type="SMART" id="SM00116">
    <property type="entry name" value="CBS"/>
    <property type="match status" value="2"/>
</dbReference>
<evidence type="ECO:0000259" key="4">
    <source>
        <dbReference type="PROSITE" id="PS51371"/>
    </source>
</evidence>
<dbReference type="PANTHER" id="PTHR43080:SF26">
    <property type="entry name" value="REGULATORY PROTEIN"/>
    <property type="match status" value="1"/>
</dbReference>
<organism evidence="5">
    <name type="scientific">Bradyrhizobium septentrionale</name>
    <dbReference type="NCBI Taxonomy" id="1404411"/>
    <lineage>
        <taxon>Bacteria</taxon>
        <taxon>Pseudomonadati</taxon>
        <taxon>Pseudomonadota</taxon>
        <taxon>Alphaproteobacteria</taxon>
        <taxon>Hyphomicrobiales</taxon>
        <taxon>Nitrobacteraceae</taxon>
        <taxon>Bradyrhizobium</taxon>
    </lineage>
</organism>
<keyword evidence="1 2" id="KW-0129">CBS domain</keyword>
<feature type="domain" description="CBS" evidence="4">
    <location>
        <begin position="94"/>
        <end position="150"/>
    </location>
</feature>
<sequence>MRAHQIMARHVITVGTETSIMDAAKLMMDHHVSGLPVVDAAGRLVGILSEGDFLRRSEIGTQRRRARWLQFLLGSGHAATDFAHERGRKVGEIMSYDPVTVTEETPLPDLVELMEKKGVKRLPVMRDGRLVGIVTRADLLRAVASIAHQIPDPTADDKHIHDRIVRALVAANWCPLGLQVSVRNGVVHLRGIIMDEQARQAAIVAVENTSGVRELHDHLCYVDTYSGFYIQSAEDERAAAAKIAQETAG</sequence>
<evidence type="ECO:0000313" key="5">
    <source>
        <dbReference type="EMBL" id="NVI43544.1"/>
    </source>
</evidence>
<dbReference type="PROSITE" id="PS51371">
    <property type="entry name" value="CBS"/>
    <property type="match status" value="2"/>
</dbReference>
<dbReference type="Pfam" id="PF04972">
    <property type="entry name" value="BON"/>
    <property type="match status" value="1"/>
</dbReference>
<protein>
    <submittedName>
        <fullName evidence="5">CBS domain-containing protein</fullName>
    </submittedName>
</protein>
<dbReference type="PROSITE" id="PS50914">
    <property type="entry name" value="BON"/>
    <property type="match status" value="1"/>
</dbReference>
<dbReference type="PIRSF" id="PIRSF036990">
    <property type="entry name" value="UCP036990_CBS_BON"/>
    <property type="match status" value="1"/>
</dbReference>
<evidence type="ECO:0000256" key="1">
    <source>
        <dbReference type="ARBA" id="ARBA00023122"/>
    </source>
</evidence>
<dbReference type="AlphaFoldDB" id="A0A974A0V3"/>
<feature type="domain" description="CBS" evidence="4">
    <location>
        <begin position="7"/>
        <end position="63"/>
    </location>
</feature>
<dbReference type="PANTHER" id="PTHR43080">
    <property type="entry name" value="CBS DOMAIN-CONTAINING PROTEIN CBSX3, MITOCHONDRIAL"/>
    <property type="match status" value="1"/>
</dbReference>
<dbReference type="EMBL" id="JAAOLE020000001">
    <property type="protein sequence ID" value="NVI43544.1"/>
    <property type="molecule type" value="Genomic_DNA"/>
</dbReference>